<comment type="caution">
    <text evidence="2">The sequence shown here is derived from an EMBL/GenBank/DDBJ whole genome shotgun (WGS) entry which is preliminary data.</text>
</comment>
<keyword evidence="3" id="KW-1185">Reference proteome</keyword>
<dbReference type="Proteomes" id="UP000479710">
    <property type="component" value="Unassembled WGS sequence"/>
</dbReference>
<evidence type="ECO:0000313" key="3">
    <source>
        <dbReference type="Proteomes" id="UP000479710"/>
    </source>
</evidence>
<dbReference type="AlphaFoldDB" id="A0A6G1ECG1"/>
<protein>
    <submittedName>
        <fullName evidence="2">Uncharacterized protein</fullName>
    </submittedName>
</protein>
<evidence type="ECO:0000313" key="2">
    <source>
        <dbReference type="EMBL" id="KAF0922429.1"/>
    </source>
</evidence>
<feature type="region of interest" description="Disordered" evidence="1">
    <location>
        <begin position="72"/>
        <end position="97"/>
    </location>
</feature>
<proteinExistence type="predicted"/>
<feature type="compositionally biased region" description="Basic and acidic residues" evidence="1">
    <location>
        <begin position="35"/>
        <end position="47"/>
    </location>
</feature>
<sequence>RTSSYHHPPQELFRVCQLTNQSRRPALRRMSATGDDGKKPAMGEGSRRAAAPISPSRSTNRIMKKFIARNLACSRHQGNSRHGSTEHEYEKTQGLGS</sequence>
<feature type="non-terminal residue" evidence="2">
    <location>
        <position position="1"/>
    </location>
</feature>
<organism evidence="2 3">
    <name type="scientific">Oryza meyeriana var. granulata</name>
    <dbReference type="NCBI Taxonomy" id="110450"/>
    <lineage>
        <taxon>Eukaryota</taxon>
        <taxon>Viridiplantae</taxon>
        <taxon>Streptophyta</taxon>
        <taxon>Embryophyta</taxon>
        <taxon>Tracheophyta</taxon>
        <taxon>Spermatophyta</taxon>
        <taxon>Magnoliopsida</taxon>
        <taxon>Liliopsida</taxon>
        <taxon>Poales</taxon>
        <taxon>Poaceae</taxon>
        <taxon>BOP clade</taxon>
        <taxon>Oryzoideae</taxon>
        <taxon>Oryzeae</taxon>
        <taxon>Oryzinae</taxon>
        <taxon>Oryza</taxon>
        <taxon>Oryza meyeriana</taxon>
    </lineage>
</organism>
<reference evidence="2 3" key="1">
    <citation type="submission" date="2019-11" db="EMBL/GenBank/DDBJ databases">
        <title>Whole genome sequence of Oryza granulata.</title>
        <authorList>
            <person name="Li W."/>
        </authorList>
    </citation>
    <scope>NUCLEOTIDE SEQUENCE [LARGE SCALE GENOMIC DNA]</scope>
    <source>
        <strain evidence="3">cv. Menghai</strain>
        <tissue evidence="2">Leaf</tissue>
    </source>
</reference>
<gene>
    <name evidence="2" type="ORF">E2562_034671</name>
</gene>
<feature type="region of interest" description="Disordered" evidence="1">
    <location>
        <begin position="22"/>
        <end position="60"/>
    </location>
</feature>
<evidence type="ECO:0000256" key="1">
    <source>
        <dbReference type="SAM" id="MobiDB-lite"/>
    </source>
</evidence>
<dbReference type="EMBL" id="SPHZ02000004">
    <property type="protein sequence ID" value="KAF0922429.1"/>
    <property type="molecule type" value="Genomic_DNA"/>
</dbReference>
<accession>A0A6G1ECG1</accession>
<name>A0A6G1ECG1_9ORYZ</name>